<evidence type="ECO:0000256" key="1">
    <source>
        <dbReference type="ARBA" id="ARBA00005254"/>
    </source>
</evidence>
<dbReference type="InterPro" id="IPR051683">
    <property type="entry name" value="Enoyl-CoA_Hydratase/Isomerase"/>
</dbReference>
<dbReference type="PANTHER" id="PTHR42964">
    <property type="entry name" value="ENOYL-COA HYDRATASE"/>
    <property type="match status" value="1"/>
</dbReference>
<dbReference type="Pfam" id="PF00378">
    <property type="entry name" value="ECH_1"/>
    <property type="match status" value="1"/>
</dbReference>
<dbReference type="Gene3D" id="1.10.12.10">
    <property type="entry name" value="Lyase 2-enoyl-coa Hydratase, Chain A, domain 2"/>
    <property type="match status" value="1"/>
</dbReference>
<dbReference type="STRING" id="1503925.TH53_00170"/>
<dbReference type="SUPFAM" id="SSF52096">
    <property type="entry name" value="ClpP/crotonase"/>
    <property type="match status" value="1"/>
</dbReference>
<reference evidence="3 4" key="1">
    <citation type="submission" date="2015-01" db="EMBL/GenBank/DDBJ databases">
        <title>Draft genome sequence of Pedobacter sp. NL19 isolated from sludge of an effluent treatment pond in an abandoned uranium mine.</title>
        <authorList>
            <person name="Santos T."/>
            <person name="Caetano T."/>
            <person name="Covas C."/>
            <person name="Cruz A."/>
            <person name="Mendo S."/>
        </authorList>
    </citation>
    <scope>NUCLEOTIDE SEQUENCE [LARGE SCALE GENOMIC DNA]</scope>
    <source>
        <strain evidence="3 4">NL19</strain>
    </source>
</reference>
<keyword evidence="4" id="KW-1185">Reference proteome</keyword>
<dbReference type="Proteomes" id="UP000032049">
    <property type="component" value="Unassembled WGS sequence"/>
</dbReference>
<dbReference type="AlphaFoldDB" id="A0A0D0GP24"/>
<dbReference type="InterPro" id="IPR001753">
    <property type="entry name" value="Enoyl-CoA_hydra/iso"/>
</dbReference>
<dbReference type="InterPro" id="IPR029045">
    <property type="entry name" value="ClpP/crotonase-like_dom_sf"/>
</dbReference>
<sequence length="259" mass="28448">MTSSLVLYTVENRIATISLNRPDKRNAFSPELVSALTQMLLTASDDEEVKVIILKAVGPAFSAGADLAYLQQLQNNTHEENVQDSENLKNLFTTIYYLPKVVIAQVEGHAIAGGCGLATVCDIVFAVPEANFGYTEVKLGFVPAIVSCFLMRKTSETIAKKILLTGDLFSAEQALAYNLITYVTNKDEISQKVQDFAQKLCDEASGNSLMVTKQLIGQTTNPELEKSLNLAVKINARVRESDDFKKGIASFISKEKIKW</sequence>
<dbReference type="GO" id="GO:0003824">
    <property type="term" value="F:catalytic activity"/>
    <property type="evidence" value="ECO:0007669"/>
    <property type="project" value="InterPro"/>
</dbReference>
<dbReference type="EMBL" id="JXRA01000002">
    <property type="protein sequence ID" value="KIO79017.1"/>
    <property type="molecule type" value="Genomic_DNA"/>
</dbReference>
<accession>A0A0D0GP24</accession>
<dbReference type="RefSeq" id="WP_041877206.1">
    <property type="nucleotide sequence ID" value="NZ_CP157278.1"/>
</dbReference>
<dbReference type="PANTHER" id="PTHR42964:SF1">
    <property type="entry name" value="POLYKETIDE BIOSYNTHESIS ENOYL-COA HYDRATASE PKSH-RELATED"/>
    <property type="match status" value="1"/>
</dbReference>
<proteinExistence type="inferred from homology"/>
<protein>
    <submittedName>
        <fullName evidence="3">Contig2, whole genome shotgun sequence</fullName>
    </submittedName>
</protein>
<evidence type="ECO:0000313" key="4">
    <source>
        <dbReference type="Proteomes" id="UP000032049"/>
    </source>
</evidence>
<organism evidence="3 4">
    <name type="scientific">Pedobacter lusitanus</name>
    <dbReference type="NCBI Taxonomy" id="1503925"/>
    <lineage>
        <taxon>Bacteria</taxon>
        <taxon>Pseudomonadati</taxon>
        <taxon>Bacteroidota</taxon>
        <taxon>Sphingobacteriia</taxon>
        <taxon>Sphingobacteriales</taxon>
        <taxon>Sphingobacteriaceae</taxon>
        <taxon>Pedobacter</taxon>
    </lineage>
</organism>
<name>A0A0D0GP24_9SPHI</name>
<comment type="similarity">
    <text evidence="1 2">Belongs to the enoyl-CoA hydratase/isomerase family.</text>
</comment>
<dbReference type="CDD" id="cd06558">
    <property type="entry name" value="crotonase-like"/>
    <property type="match status" value="1"/>
</dbReference>
<gene>
    <name evidence="3" type="ORF">TH53_00170</name>
</gene>
<evidence type="ECO:0000256" key="2">
    <source>
        <dbReference type="RuleBase" id="RU003707"/>
    </source>
</evidence>
<dbReference type="InterPro" id="IPR014748">
    <property type="entry name" value="Enoyl-CoA_hydra_C"/>
</dbReference>
<dbReference type="PROSITE" id="PS00166">
    <property type="entry name" value="ENOYL_COA_HYDRATASE"/>
    <property type="match status" value="1"/>
</dbReference>
<dbReference type="Gene3D" id="3.90.226.10">
    <property type="entry name" value="2-enoyl-CoA Hydratase, Chain A, domain 1"/>
    <property type="match status" value="1"/>
</dbReference>
<dbReference type="OrthoDB" id="9775794at2"/>
<comment type="caution">
    <text evidence="3">The sequence shown here is derived from an EMBL/GenBank/DDBJ whole genome shotgun (WGS) entry which is preliminary data.</text>
</comment>
<dbReference type="InterPro" id="IPR018376">
    <property type="entry name" value="Enoyl-CoA_hyd/isom_CS"/>
</dbReference>
<evidence type="ECO:0000313" key="3">
    <source>
        <dbReference type="EMBL" id="KIO79017.1"/>
    </source>
</evidence>